<keyword evidence="9" id="KW-1185">Reference proteome</keyword>
<reference evidence="8" key="1">
    <citation type="submission" date="2022-11" db="EMBL/GenBank/DDBJ databases">
        <title>Chromosomal genome sequence assembly and mating type (MAT) locus characterization of the leprose asexual lichenized fungus Lepraria neglecta (Nyl.) Erichsen.</title>
        <authorList>
            <person name="Allen J.L."/>
            <person name="Pfeffer B."/>
        </authorList>
    </citation>
    <scope>NUCLEOTIDE SEQUENCE</scope>
    <source>
        <strain evidence="8">Allen 5258</strain>
    </source>
</reference>
<evidence type="ECO:0000256" key="2">
    <source>
        <dbReference type="ARBA" id="ARBA00022679"/>
    </source>
</evidence>
<organism evidence="8 9">
    <name type="scientific">Lepraria neglecta</name>
    <dbReference type="NCBI Taxonomy" id="209136"/>
    <lineage>
        <taxon>Eukaryota</taxon>
        <taxon>Fungi</taxon>
        <taxon>Dikarya</taxon>
        <taxon>Ascomycota</taxon>
        <taxon>Pezizomycotina</taxon>
        <taxon>Lecanoromycetes</taxon>
        <taxon>OSLEUM clade</taxon>
        <taxon>Lecanoromycetidae</taxon>
        <taxon>Lecanorales</taxon>
        <taxon>Lecanorineae</taxon>
        <taxon>Stereocaulaceae</taxon>
        <taxon>Lepraria</taxon>
    </lineage>
</organism>
<dbReference type="EMBL" id="JASNWA010000011">
    <property type="protein sequence ID" value="KAK3167546.1"/>
    <property type="molecule type" value="Genomic_DNA"/>
</dbReference>
<feature type="domain" description="Protein kinase" evidence="7">
    <location>
        <begin position="42"/>
        <end position="396"/>
    </location>
</feature>
<dbReference type="PROSITE" id="PS50011">
    <property type="entry name" value="PROTEIN_KINASE_DOM"/>
    <property type="match status" value="1"/>
</dbReference>
<dbReference type="InterPro" id="IPR000719">
    <property type="entry name" value="Prot_kinase_dom"/>
</dbReference>
<proteinExistence type="predicted"/>
<keyword evidence="6" id="KW-0472">Membrane</keyword>
<evidence type="ECO:0000259" key="7">
    <source>
        <dbReference type="PROSITE" id="PS50011"/>
    </source>
</evidence>
<evidence type="ECO:0000256" key="3">
    <source>
        <dbReference type="ARBA" id="ARBA00022741"/>
    </source>
</evidence>
<keyword evidence="6" id="KW-1133">Transmembrane helix</keyword>
<dbReference type="Pfam" id="PF00069">
    <property type="entry name" value="Pkinase"/>
    <property type="match status" value="1"/>
</dbReference>
<dbReference type="Proteomes" id="UP001276659">
    <property type="component" value="Unassembled WGS sequence"/>
</dbReference>
<protein>
    <recommendedName>
        <fullName evidence="7">Protein kinase domain-containing protein</fullName>
    </recommendedName>
</protein>
<evidence type="ECO:0000256" key="1">
    <source>
        <dbReference type="ARBA" id="ARBA00022527"/>
    </source>
</evidence>
<evidence type="ECO:0000256" key="6">
    <source>
        <dbReference type="SAM" id="Phobius"/>
    </source>
</evidence>
<evidence type="ECO:0000256" key="5">
    <source>
        <dbReference type="ARBA" id="ARBA00022840"/>
    </source>
</evidence>
<keyword evidence="1" id="KW-0723">Serine/threonine-protein kinase</keyword>
<dbReference type="Gene3D" id="3.30.200.20">
    <property type="entry name" value="Phosphorylase Kinase, domain 1"/>
    <property type="match status" value="1"/>
</dbReference>
<keyword evidence="2" id="KW-0808">Transferase</keyword>
<evidence type="ECO:0000313" key="9">
    <source>
        <dbReference type="Proteomes" id="UP001276659"/>
    </source>
</evidence>
<dbReference type="InterPro" id="IPR051175">
    <property type="entry name" value="CLK_kinases"/>
</dbReference>
<gene>
    <name evidence="8" type="ORF">OEA41_010673</name>
</gene>
<accession>A0AAE0DFC6</accession>
<dbReference type="PANTHER" id="PTHR45646:SF11">
    <property type="entry name" value="SERINE_THREONINE-PROTEIN KINASE DOA"/>
    <property type="match status" value="1"/>
</dbReference>
<dbReference type="SMART" id="SM00220">
    <property type="entry name" value="S_TKc"/>
    <property type="match status" value="1"/>
</dbReference>
<evidence type="ECO:0000313" key="8">
    <source>
        <dbReference type="EMBL" id="KAK3167546.1"/>
    </source>
</evidence>
<dbReference type="Gene3D" id="1.10.510.10">
    <property type="entry name" value="Transferase(Phosphotransferase) domain 1"/>
    <property type="match status" value="1"/>
</dbReference>
<dbReference type="GO" id="GO:0005524">
    <property type="term" value="F:ATP binding"/>
    <property type="evidence" value="ECO:0007669"/>
    <property type="project" value="UniProtKB-KW"/>
</dbReference>
<comment type="caution">
    <text evidence="8">The sequence shown here is derived from an EMBL/GenBank/DDBJ whole genome shotgun (WGS) entry which is preliminary data.</text>
</comment>
<dbReference type="SUPFAM" id="SSF56112">
    <property type="entry name" value="Protein kinase-like (PK-like)"/>
    <property type="match status" value="1"/>
</dbReference>
<keyword evidence="6" id="KW-0812">Transmembrane</keyword>
<dbReference type="AlphaFoldDB" id="A0AAE0DFC6"/>
<keyword evidence="5" id="KW-0067">ATP-binding</keyword>
<dbReference type="GO" id="GO:0005634">
    <property type="term" value="C:nucleus"/>
    <property type="evidence" value="ECO:0007669"/>
    <property type="project" value="TreeGrafter"/>
</dbReference>
<keyword evidence="3" id="KW-0547">Nucleotide-binding</keyword>
<dbReference type="InterPro" id="IPR011009">
    <property type="entry name" value="Kinase-like_dom_sf"/>
</dbReference>
<sequence length="410" mass="46103">MKVYELYGTSNLLLFREENVLNYRPGGYHPVALGDTLKDGRYKIHHKLGYGGFSTVWVARDSKLEQWVSVKIITADRTNQSRELHNLRALAEYSKGSLGSKNIVQLLDDFLHKGPNGCHQCLVFELLGPTVDIIVNDCHKEGERLDTESLLKISTQLLQAVAFIHEAGYAHGDLSVRNLAFTSGRLSHLSEEELFQILGIPESEQLIRLDGASLGEGIPDQLVKSVEWVGWPDEDDEDDEDIRVIDLGEAFPQDAVPERLAQPGGLQAPETIFTGRFDYRLDLWRAGLIVYYLTFGALPFQWFRIDMLVASMIDFAGELPPEWQPRWEQLRLGAGGDFELGENGQLSESRLEQRFDEQVHELELKVLLPVMKGLTRFLPSDRISASQALDLIGPNVPTDSRHVVEPSTKG</sequence>
<feature type="transmembrane region" description="Helical" evidence="6">
    <location>
        <begin position="283"/>
        <end position="303"/>
    </location>
</feature>
<dbReference type="GO" id="GO:0004674">
    <property type="term" value="F:protein serine/threonine kinase activity"/>
    <property type="evidence" value="ECO:0007669"/>
    <property type="project" value="UniProtKB-KW"/>
</dbReference>
<dbReference type="GO" id="GO:0043484">
    <property type="term" value="P:regulation of RNA splicing"/>
    <property type="evidence" value="ECO:0007669"/>
    <property type="project" value="TreeGrafter"/>
</dbReference>
<keyword evidence="4" id="KW-0418">Kinase</keyword>
<name>A0AAE0DFC6_9LECA</name>
<evidence type="ECO:0000256" key="4">
    <source>
        <dbReference type="ARBA" id="ARBA00022777"/>
    </source>
</evidence>
<dbReference type="PANTHER" id="PTHR45646">
    <property type="entry name" value="SERINE/THREONINE-PROTEIN KINASE DOA-RELATED"/>
    <property type="match status" value="1"/>
</dbReference>